<dbReference type="AlphaFoldDB" id="S7TRU4"/>
<dbReference type="NCBIfam" id="TIGR02605">
    <property type="entry name" value="CxxC_CxxC_SSSS"/>
    <property type="match status" value="1"/>
</dbReference>
<name>S7TRU4_DESML</name>
<dbReference type="Proteomes" id="UP000014977">
    <property type="component" value="Unassembled WGS sequence"/>
</dbReference>
<reference evidence="2 3" key="1">
    <citation type="journal article" date="2013" name="Genome Announc.">
        <title>Draft genome sequences for three mercury-methylating, sulfate-reducing bacteria.</title>
        <authorList>
            <person name="Brown S.D."/>
            <person name="Hurt R.A.Jr."/>
            <person name="Gilmour C.C."/>
            <person name="Elias D.A."/>
        </authorList>
    </citation>
    <scope>NUCLEOTIDE SEQUENCE [LARGE SCALE GENOMIC DNA]</scope>
    <source>
        <strain evidence="2 3">DSM 2059</strain>
    </source>
</reference>
<dbReference type="Pfam" id="PF09723">
    <property type="entry name" value="Zn_ribbon_8"/>
    <property type="match status" value="1"/>
</dbReference>
<dbReference type="STRING" id="897.B2D07_19175"/>
<dbReference type="RefSeq" id="WP_020877301.1">
    <property type="nucleotide sequence ID" value="NZ_ATHJ01000088.1"/>
</dbReference>
<proteinExistence type="predicted"/>
<protein>
    <submittedName>
        <fullName evidence="2">Regulatory protein, FmdB family</fullName>
    </submittedName>
</protein>
<sequence length="76" mass="7836">MPIYEYHCDQCDKDFECLVIGSHQAECPNCKSTDVRKMMSACGFLSKGSGGETVKASAGASSCSGCTASSCAGCGH</sequence>
<dbReference type="eggNOG" id="COG2331">
    <property type="taxonomic scope" value="Bacteria"/>
</dbReference>
<accession>S7TRU4</accession>
<organism evidence="2 3">
    <name type="scientific">Desulfococcus multivorans DSM 2059</name>
    <dbReference type="NCBI Taxonomy" id="1121405"/>
    <lineage>
        <taxon>Bacteria</taxon>
        <taxon>Pseudomonadati</taxon>
        <taxon>Thermodesulfobacteriota</taxon>
        <taxon>Desulfobacteria</taxon>
        <taxon>Desulfobacterales</taxon>
        <taxon>Desulfococcaceae</taxon>
        <taxon>Desulfococcus</taxon>
    </lineage>
</organism>
<feature type="domain" description="Putative regulatory protein FmdB zinc ribbon" evidence="1">
    <location>
        <begin position="1"/>
        <end position="40"/>
    </location>
</feature>
<dbReference type="SMART" id="SM00834">
    <property type="entry name" value="CxxC_CXXC_SSSS"/>
    <property type="match status" value="1"/>
</dbReference>
<dbReference type="EMBL" id="ATHJ01000088">
    <property type="protein sequence ID" value="EPR39696.1"/>
    <property type="molecule type" value="Genomic_DNA"/>
</dbReference>
<evidence type="ECO:0000313" key="3">
    <source>
        <dbReference type="Proteomes" id="UP000014977"/>
    </source>
</evidence>
<dbReference type="OrthoDB" id="9813321at2"/>
<dbReference type="InterPro" id="IPR013429">
    <property type="entry name" value="Regulatory_FmdB_Zinc_ribbon"/>
</dbReference>
<keyword evidence="3" id="KW-1185">Reference proteome</keyword>
<comment type="caution">
    <text evidence="2">The sequence shown here is derived from an EMBL/GenBank/DDBJ whole genome shotgun (WGS) entry which is preliminary data.</text>
</comment>
<gene>
    <name evidence="2" type="ORF">dsmv_2544</name>
</gene>
<evidence type="ECO:0000259" key="1">
    <source>
        <dbReference type="SMART" id="SM00834"/>
    </source>
</evidence>
<evidence type="ECO:0000313" key="2">
    <source>
        <dbReference type="EMBL" id="EPR39696.1"/>
    </source>
</evidence>